<reference evidence="1 2" key="1">
    <citation type="submission" date="2018-04" db="EMBL/GenBank/DDBJ databases">
        <title>Active sludge and wastewater microbial communities from Klosterneuburg, Austria.</title>
        <authorList>
            <person name="Wagner M."/>
        </authorList>
    </citation>
    <scope>NUCLEOTIDE SEQUENCE [LARGE SCALE GENOMIC DNA]</scope>
    <source>
        <strain evidence="1 2">Nm 57</strain>
    </source>
</reference>
<keyword evidence="2" id="KW-1185">Reference proteome</keyword>
<name>A0ABX5M9K4_9PROT</name>
<dbReference type="Proteomes" id="UP000247780">
    <property type="component" value="Unassembled WGS sequence"/>
</dbReference>
<sequence>MSTAYYTEGIYDLDEALSDFSPYLPGHRKIACDDPGDNGWLPARRAIVDAREGHAHTLHKRRLSG</sequence>
<proteinExistence type="predicted"/>
<accession>A0ABX5M9K4</accession>
<gene>
    <name evidence="1" type="ORF">C8R14_1026</name>
</gene>
<evidence type="ECO:0000313" key="2">
    <source>
        <dbReference type="Proteomes" id="UP000247780"/>
    </source>
</evidence>
<dbReference type="EMBL" id="QICQ01000002">
    <property type="protein sequence ID" value="PXV83890.1"/>
    <property type="molecule type" value="Genomic_DNA"/>
</dbReference>
<comment type="caution">
    <text evidence="1">The sequence shown here is derived from an EMBL/GenBank/DDBJ whole genome shotgun (WGS) entry which is preliminary data.</text>
</comment>
<evidence type="ECO:0000313" key="1">
    <source>
        <dbReference type="EMBL" id="PXV83890.1"/>
    </source>
</evidence>
<organism evidence="1 2">
    <name type="scientific">Nitrosomonas eutropha</name>
    <dbReference type="NCBI Taxonomy" id="916"/>
    <lineage>
        <taxon>Bacteria</taxon>
        <taxon>Pseudomonadati</taxon>
        <taxon>Pseudomonadota</taxon>
        <taxon>Betaproteobacteria</taxon>
        <taxon>Nitrosomonadales</taxon>
        <taxon>Nitrosomonadaceae</taxon>
        <taxon>Nitrosomonas</taxon>
    </lineage>
</organism>
<protein>
    <submittedName>
        <fullName evidence="1">Uncharacterized protein</fullName>
    </submittedName>
</protein>